<dbReference type="PANTHER" id="PTHR10359:SF18">
    <property type="entry name" value="ENDONUCLEASE III"/>
    <property type="match status" value="1"/>
</dbReference>
<feature type="region of interest" description="Disordered" evidence="8">
    <location>
        <begin position="48"/>
        <end position="156"/>
    </location>
</feature>
<sequence length="156" mass="15630">MDLKALFPEETWRDAHLAMIYFGREHCPAQRHDPSACPICSWAAKGARGAAAELESGAEEAEPPSSRSSPVGGCEGGGAKGRKGGRAKAAARPEARGRGVVEAKAGAEPPEPGSGDEAEGGESRDLAAVPPGRAAAAQRWGGGASQLPAAPAPAAG</sequence>
<dbReference type="STRING" id="33097.A0A150GX27"/>
<dbReference type="SUPFAM" id="SSF48150">
    <property type="entry name" value="DNA-glycosylase"/>
    <property type="match status" value="1"/>
</dbReference>
<dbReference type="GO" id="GO:0051539">
    <property type="term" value="F:4 iron, 4 sulfur cluster binding"/>
    <property type="evidence" value="ECO:0007669"/>
    <property type="project" value="UniProtKB-KW"/>
</dbReference>
<evidence type="ECO:0000256" key="8">
    <source>
        <dbReference type="SAM" id="MobiDB-lite"/>
    </source>
</evidence>
<evidence type="ECO:0000256" key="5">
    <source>
        <dbReference type="ARBA" id="ARBA00023004"/>
    </source>
</evidence>
<dbReference type="GO" id="GO:0019104">
    <property type="term" value="F:DNA N-glycosylase activity"/>
    <property type="evidence" value="ECO:0007669"/>
    <property type="project" value="TreeGrafter"/>
</dbReference>
<keyword evidence="2" id="KW-0479">Metal-binding</keyword>
<feature type="compositionally biased region" description="Low complexity" evidence="8">
    <location>
        <begin position="127"/>
        <end position="139"/>
    </location>
</feature>
<evidence type="ECO:0000313" key="9">
    <source>
        <dbReference type="EMBL" id="KXZ54437.1"/>
    </source>
</evidence>
<keyword evidence="3" id="KW-0227">DNA damage</keyword>
<accession>A0A150GX27</accession>
<comment type="caution">
    <text evidence="9">The sequence shown here is derived from an EMBL/GenBank/DDBJ whole genome shotgun (WGS) entry which is preliminary data.</text>
</comment>
<dbReference type="GO" id="GO:0006285">
    <property type="term" value="P:base-excision repair, AP site formation"/>
    <property type="evidence" value="ECO:0007669"/>
    <property type="project" value="TreeGrafter"/>
</dbReference>
<feature type="compositionally biased region" description="Basic and acidic residues" evidence="8">
    <location>
        <begin position="91"/>
        <end position="101"/>
    </location>
</feature>
<evidence type="ECO:0000256" key="4">
    <source>
        <dbReference type="ARBA" id="ARBA00022801"/>
    </source>
</evidence>
<evidence type="ECO:0000256" key="2">
    <source>
        <dbReference type="ARBA" id="ARBA00022723"/>
    </source>
</evidence>
<keyword evidence="5" id="KW-0408">Iron</keyword>
<dbReference type="GO" id="GO:0046872">
    <property type="term" value="F:metal ion binding"/>
    <property type="evidence" value="ECO:0007669"/>
    <property type="project" value="UniProtKB-KW"/>
</dbReference>
<keyword evidence="7" id="KW-0326">Glycosidase</keyword>
<evidence type="ECO:0000256" key="6">
    <source>
        <dbReference type="ARBA" id="ARBA00023014"/>
    </source>
</evidence>
<dbReference type="InterPro" id="IPR011257">
    <property type="entry name" value="DNA_glycosylase"/>
</dbReference>
<evidence type="ECO:0000256" key="7">
    <source>
        <dbReference type="ARBA" id="ARBA00023295"/>
    </source>
</evidence>
<evidence type="ECO:0000256" key="3">
    <source>
        <dbReference type="ARBA" id="ARBA00022763"/>
    </source>
</evidence>
<protein>
    <submittedName>
        <fullName evidence="9">Uncharacterized protein</fullName>
    </submittedName>
</protein>
<dbReference type="Gene3D" id="1.10.1670.10">
    <property type="entry name" value="Helix-hairpin-Helix base-excision DNA repair enzymes (C-terminal)"/>
    <property type="match status" value="1"/>
</dbReference>
<keyword evidence="6" id="KW-0411">Iron-sulfur</keyword>
<dbReference type="InterPro" id="IPR023170">
    <property type="entry name" value="HhH_base_excis_C"/>
</dbReference>
<dbReference type="Proteomes" id="UP000075714">
    <property type="component" value="Unassembled WGS sequence"/>
</dbReference>
<evidence type="ECO:0000256" key="1">
    <source>
        <dbReference type="ARBA" id="ARBA00022485"/>
    </source>
</evidence>
<gene>
    <name evidence="9" type="ORF">GPECTOR_5g9</name>
</gene>
<keyword evidence="10" id="KW-1185">Reference proteome</keyword>
<keyword evidence="4" id="KW-0378">Hydrolase</keyword>
<evidence type="ECO:0000313" key="10">
    <source>
        <dbReference type="Proteomes" id="UP000075714"/>
    </source>
</evidence>
<keyword evidence="1" id="KW-0004">4Fe-4S</keyword>
<dbReference type="AlphaFoldDB" id="A0A150GX27"/>
<dbReference type="OrthoDB" id="2099276at2759"/>
<dbReference type="EMBL" id="LSYV01000006">
    <property type="protein sequence ID" value="KXZ54437.1"/>
    <property type="molecule type" value="Genomic_DNA"/>
</dbReference>
<proteinExistence type="predicted"/>
<name>A0A150GX27_GONPE</name>
<dbReference type="PANTHER" id="PTHR10359">
    <property type="entry name" value="A/G-SPECIFIC ADENINE GLYCOSYLASE/ENDONUCLEASE III"/>
    <property type="match status" value="1"/>
</dbReference>
<feature type="compositionally biased region" description="Low complexity" evidence="8">
    <location>
        <begin position="63"/>
        <end position="72"/>
    </location>
</feature>
<reference evidence="10" key="1">
    <citation type="journal article" date="2016" name="Nat. Commun.">
        <title>The Gonium pectorale genome demonstrates co-option of cell cycle regulation during the evolution of multicellularity.</title>
        <authorList>
            <person name="Hanschen E.R."/>
            <person name="Marriage T.N."/>
            <person name="Ferris P.J."/>
            <person name="Hamaji T."/>
            <person name="Toyoda A."/>
            <person name="Fujiyama A."/>
            <person name="Neme R."/>
            <person name="Noguchi H."/>
            <person name="Minakuchi Y."/>
            <person name="Suzuki M."/>
            <person name="Kawai-Toyooka H."/>
            <person name="Smith D.R."/>
            <person name="Sparks H."/>
            <person name="Anderson J."/>
            <person name="Bakaric R."/>
            <person name="Luria V."/>
            <person name="Karger A."/>
            <person name="Kirschner M.W."/>
            <person name="Durand P.M."/>
            <person name="Michod R.E."/>
            <person name="Nozaki H."/>
            <person name="Olson B.J."/>
        </authorList>
    </citation>
    <scope>NUCLEOTIDE SEQUENCE [LARGE SCALE GENOMIC DNA]</scope>
    <source>
        <strain evidence="10">NIES-2863</strain>
    </source>
</reference>
<organism evidence="9 10">
    <name type="scientific">Gonium pectorale</name>
    <name type="common">Green alga</name>
    <dbReference type="NCBI Taxonomy" id="33097"/>
    <lineage>
        <taxon>Eukaryota</taxon>
        <taxon>Viridiplantae</taxon>
        <taxon>Chlorophyta</taxon>
        <taxon>core chlorophytes</taxon>
        <taxon>Chlorophyceae</taxon>
        <taxon>CS clade</taxon>
        <taxon>Chlamydomonadales</taxon>
        <taxon>Volvocaceae</taxon>
        <taxon>Gonium</taxon>
    </lineage>
</organism>